<evidence type="ECO:0000256" key="2">
    <source>
        <dbReference type="SAM" id="MobiDB-lite"/>
    </source>
</evidence>
<reference evidence="5 6" key="1">
    <citation type="submission" date="2012-01" db="EMBL/GenBank/DDBJ databases">
        <title>The Genome Sequence of Facklamia languida CCUG 37842.</title>
        <authorList>
            <consortium name="The Broad Institute Genome Sequencing Platform"/>
            <person name="Earl A."/>
            <person name="Ward D."/>
            <person name="Feldgarden M."/>
            <person name="Gevers D."/>
            <person name="Huys G."/>
            <person name="Young S.K."/>
            <person name="Zeng Q."/>
            <person name="Gargeya S."/>
            <person name="Fitzgerald M."/>
            <person name="Haas B."/>
            <person name="Abouelleil A."/>
            <person name="Alvarado L."/>
            <person name="Arachchi H.M."/>
            <person name="Berlin A."/>
            <person name="Chapman S.B."/>
            <person name="Gearin G."/>
            <person name="Goldberg J."/>
            <person name="Griggs A."/>
            <person name="Gujja S."/>
            <person name="Hansen M."/>
            <person name="Heiman D."/>
            <person name="Howarth C."/>
            <person name="Larimer J."/>
            <person name="Lui A."/>
            <person name="MacDonald P.J.P."/>
            <person name="McCowen C."/>
            <person name="Montmayeur A."/>
            <person name="Murphy C."/>
            <person name="Neiman D."/>
            <person name="Pearson M."/>
            <person name="Priest M."/>
            <person name="Roberts A."/>
            <person name="Saif S."/>
            <person name="Shea T."/>
            <person name="Sisk P."/>
            <person name="Stolte C."/>
            <person name="Sykes S."/>
            <person name="Wortman J."/>
            <person name="Nusbaum C."/>
            <person name="Birren B."/>
        </authorList>
    </citation>
    <scope>NUCLEOTIDE SEQUENCE [LARGE SCALE GENOMIC DNA]</scope>
    <source>
        <strain evidence="5 6">CCUG 37842</strain>
    </source>
</reference>
<feature type="non-terminal residue" evidence="5">
    <location>
        <position position="675"/>
    </location>
</feature>
<dbReference type="InterPro" id="IPR036928">
    <property type="entry name" value="AS_sf"/>
</dbReference>
<dbReference type="GO" id="GO:0003824">
    <property type="term" value="F:catalytic activity"/>
    <property type="evidence" value="ECO:0007669"/>
    <property type="project" value="InterPro"/>
</dbReference>
<dbReference type="Pfam" id="PF01425">
    <property type="entry name" value="Amidase"/>
    <property type="match status" value="1"/>
</dbReference>
<accession>H3NJ67</accession>
<feature type="chain" id="PRO_5003590455" description="Amidase domain-containing protein" evidence="3">
    <location>
        <begin position="28"/>
        <end position="675"/>
    </location>
</feature>
<dbReference type="InterPro" id="IPR000120">
    <property type="entry name" value="Amidase"/>
</dbReference>
<feature type="region of interest" description="Disordered" evidence="2">
    <location>
        <begin position="605"/>
        <end position="626"/>
    </location>
</feature>
<name>H3NJ67_9LACT</name>
<keyword evidence="3" id="KW-0732">Signal</keyword>
<dbReference type="HOGENOM" id="CLU_009600_12_1_9"/>
<protein>
    <recommendedName>
        <fullName evidence="4">Amidase domain-containing protein</fullName>
    </recommendedName>
</protein>
<dbReference type="Proteomes" id="UP000006190">
    <property type="component" value="Unassembled WGS sequence"/>
</dbReference>
<dbReference type="EMBL" id="AGEG01000010">
    <property type="protein sequence ID" value="EHR37148.1"/>
    <property type="molecule type" value="Genomic_DNA"/>
</dbReference>
<dbReference type="SUPFAM" id="SSF75304">
    <property type="entry name" value="Amidase signature (AS) enzymes"/>
    <property type="match status" value="1"/>
</dbReference>
<proteinExistence type="inferred from homology"/>
<feature type="signal peptide" evidence="3">
    <location>
        <begin position="1"/>
        <end position="27"/>
    </location>
</feature>
<feature type="compositionally biased region" description="Acidic residues" evidence="2">
    <location>
        <begin position="610"/>
        <end position="625"/>
    </location>
</feature>
<comment type="similarity">
    <text evidence="1">Belongs to the amidase family.</text>
</comment>
<comment type="caution">
    <text evidence="5">The sequence shown here is derived from an EMBL/GenBank/DDBJ whole genome shotgun (WGS) entry which is preliminary data.</text>
</comment>
<dbReference type="AlphaFoldDB" id="H3NJ67"/>
<dbReference type="Gene3D" id="3.90.1300.10">
    <property type="entry name" value="Amidase signature (AS) domain"/>
    <property type="match status" value="1"/>
</dbReference>
<dbReference type="PANTHER" id="PTHR11895">
    <property type="entry name" value="TRANSAMIDASE"/>
    <property type="match status" value="1"/>
</dbReference>
<evidence type="ECO:0000313" key="5">
    <source>
        <dbReference type="EMBL" id="EHR37148.1"/>
    </source>
</evidence>
<dbReference type="STRING" id="883113.HMPREF9708_00906"/>
<dbReference type="InterPro" id="IPR023631">
    <property type="entry name" value="Amidase_dom"/>
</dbReference>
<evidence type="ECO:0000256" key="3">
    <source>
        <dbReference type="SAM" id="SignalP"/>
    </source>
</evidence>
<dbReference type="eggNOG" id="COG0154">
    <property type="taxonomic scope" value="Bacteria"/>
</dbReference>
<evidence type="ECO:0000256" key="1">
    <source>
        <dbReference type="ARBA" id="ARBA00009199"/>
    </source>
</evidence>
<keyword evidence="6" id="KW-1185">Reference proteome</keyword>
<dbReference type="RefSeq" id="WP_006309031.1">
    <property type="nucleotide sequence ID" value="NZ_JH601133.1"/>
</dbReference>
<evidence type="ECO:0000313" key="6">
    <source>
        <dbReference type="Proteomes" id="UP000006190"/>
    </source>
</evidence>
<evidence type="ECO:0000259" key="4">
    <source>
        <dbReference type="Pfam" id="PF01425"/>
    </source>
</evidence>
<gene>
    <name evidence="5" type="ORF">HMPREF9708_00906</name>
</gene>
<organism evidence="5 6">
    <name type="scientific">Facklamia languida CCUG 37842</name>
    <dbReference type="NCBI Taxonomy" id="883113"/>
    <lineage>
        <taxon>Bacteria</taxon>
        <taxon>Bacillati</taxon>
        <taxon>Bacillota</taxon>
        <taxon>Bacilli</taxon>
        <taxon>Lactobacillales</taxon>
        <taxon>Aerococcaceae</taxon>
        <taxon>Facklamia</taxon>
    </lineage>
</organism>
<dbReference type="PANTHER" id="PTHR11895:SF7">
    <property type="entry name" value="GLUTAMYL-TRNA(GLN) AMIDOTRANSFERASE SUBUNIT A, MITOCHONDRIAL"/>
    <property type="match status" value="1"/>
</dbReference>
<sequence length="675" mass="73963">MKQQFRKITFTLLSLGLLGGNLMPLQAAESGAEDTLPVITSPAETLDHELQAEVTDRVTSDAIDEDQQAETLSDTQSGDQSAGNLLEESSQTDGQGTASDEASESSQDLASEPVDQASDQDTPEAELDLETYMRSDATYLAQLVREGKVTSQELVELAFEAIEKTNPSLNNVISTRKEAALEEAKALEDTGQPFLGVPILVKGLGHTLEGGENTNGFEFLKDNTSRRDGRQVKALKEAGFIVIGQTSFPQAGWINVTNSDLYGVTHNPWNVAYNPGGSSGGSSAAVAIGQVPIASSSDGGGSTRIPAAWSGLIGLHPTNPILTWDGSKNSTVTHFAETRSMADTATLFEFLLKEKTKDTLLENSFSPETTIAYTTKTPAGTPISEDAVAAVEEAVAFLKDLGYKVEEVDYPIDGKRLMEQYYVKAASSAGFVNFTAKQKLKRDVQKEDVELLTWALYQTSKDLTQDDINQAQEIIDEIGQQMEKFYQNYPIFLTPTNAYPAPVADYQHITEEMATKMSDMSQLSKEEKLQLIYDQWLPAWTLTPYTQLANLLGTPAISLPTYINAHNLPMGIMFQTYAKNDRSLLAIGDLFEREGRLRTFYHRGPKATAEAEEQPQEEAEEELEFEGLPGYKVEEAVGADGKTYERLVSIEETEEVEEAEEVELDVLPGYKVEEA</sequence>
<feature type="compositionally biased region" description="Polar residues" evidence="2">
    <location>
        <begin position="69"/>
        <end position="109"/>
    </location>
</feature>
<feature type="region of interest" description="Disordered" evidence="2">
    <location>
        <begin position="67"/>
        <end position="123"/>
    </location>
</feature>
<feature type="domain" description="Amidase" evidence="4">
    <location>
        <begin position="153"/>
        <end position="585"/>
    </location>
</feature>